<proteinExistence type="predicted"/>
<dbReference type="InParanoid" id="B0DVA9"/>
<reference evidence="1 2" key="1">
    <citation type="journal article" date="2008" name="Nature">
        <title>The genome of Laccaria bicolor provides insights into mycorrhizal symbiosis.</title>
        <authorList>
            <person name="Martin F."/>
            <person name="Aerts A."/>
            <person name="Ahren D."/>
            <person name="Brun A."/>
            <person name="Danchin E.G.J."/>
            <person name="Duchaussoy F."/>
            <person name="Gibon J."/>
            <person name="Kohler A."/>
            <person name="Lindquist E."/>
            <person name="Pereda V."/>
            <person name="Salamov A."/>
            <person name="Shapiro H.J."/>
            <person name="Wuyts J."/>
            <person name="Blaudez D."/>
            <person name="Buee M."/>
            <person name="Brokstein P."/>
            <person name="Canbaeck B."/>
            <person name="Cohen D."/>
            <person name="Courty P.E."/>
            <person name="Coutinho P.M."/>
            <person name="Delaruelle C."/>
            <person name="Detter J.C."/>
            <person name="Deveau A."/>
            <person name="DiFazio S."/>
            <person name="Duplessis S."/>
            <person name="Fraissinet-Tachet L."/>
            <person name="Lucic E."/>
            <person name="Frey-Klett P."/>
            <person name="Fourrey C."/>
            <person name="Feussner I."/>
            <person name="Gay G."/>
            <person name="Grimwood J."/>
            <person name="Hoegger P.J."/>
            <person name="Jain P."/>
            <person name="Kilaru S."/>
            <person name="Labbe J."/>
            <person name="Lin Y.C."/>
            <person name="Legue V."/>
            <person name="Le Tacon F."/>
            <person name="Marmeisse R."/>
            <person name="Melayah D."/>
            <person name="Montanini B."/>
            <person name="Muratet M."/>
            <person name="Nehls U."/>
            <person name="Niculita-Hirzel H."/>
            <person name="Oudot-Le Secq M.P."/>
            <person name="Peter M."/>
            <person name="Quesneville H."/>
            <person name="Rajashekar B."/>
            <person name="Reich M."/>
            <person name="Rouhier N."/>
            <person name="Schmutz J."/>
            <person name="Yin T."/>
            <person name="Chalot M."/>
            <person name="Henrissat B."/>
            <person name="Kuees U."/>
            <person name="Lucas S."/>
            <person name="Van de Peer Y."/>
            <person name="Podila G.K."/>
            <person name="Polle A."/>
            <person name="Pukkila P.J."/>
            <person name="Richardson P.M."/>
            <person name="Rouze P."/>
            <person name="Sanders I.R."/>
            <person name="Stajich J.E."/>
            <person name="Tunlid A."/>
            <person name="Tuskan G."/>
            <person name="Grigoriev I.V."/>
        </authorList>
    </citation>
    <scope>NUCLEOTIDE SEQUENCE [LARGE SCALE GENOMIC DNA]</scope>
    <source>
        <strain evidence="2">S238N-H82 / ATCC MYA-4686</strain>
    </source>
</reference>
<name>B0DVA9_LACBS</name>
<dbReference type="Proteomes" id="UP000001194">
    <property type="component" value="Unassembled WGS sequence"/>
</dbReference>
<gene>
    <name evidence="1" type="ORF">LACBIDRAFT_310877</name>
</gene>
<dbReference type="RefSeq" id="XP_001887897.1">
    <property type="nucleotide sequence ID" value="XM_001887862.1"/>
</dbReference>
<organism evidence="2">
    <name type="scientific">Laccaria bicolor (strain S238N-H82 / ATCC MYA-4686)</name>
    <name type="common">Bicoloured deceiver</name>
    <name type="synonym">Laccaria laccata var. bicolor</name>
    <dbReference type="NCBI Taxonomy" id="486041"/>
    <lineage>
        <taxon>Eukaryota</taxon>
        <taxon>Fungi</taxon>
        <taxon>Dikarya</taxon>
        <taxon>Basidiomycota</taxon>
        <taxon>Agaricomycotina</taxon>
        <taxon>Agaricomycetes</taxon>
        <taxon>Agaricomycetidae</taxon>
        <taxon>Agaricales</taxon>
        <taxon>Agaricineae</taxon>
        <taxon>Hydnangiaceae</taxon>
        <taxon>Laccaria</taxon>
    </lineage>
</organism>
<dbReference type="HOGENOM" id="CLU_2800944_0_0_1"/>
<dbReference type="OrthoDB" id="10447071at2759"/>
<sequence length="78" mass="8728">MTAMSAHATRPSRVDSDGKQHVFRTDVFHTFPASNYCPSESTPLRFFQEQGQRVSYFLNSDTLSICSTTAANCIHRGI</sequence>
<dbReference type="KEGG" id="lbc:LACBIDRAFT_310877"/>
<accession>B0DVA9</accession>
<dbReference type="GeneID" id="6083473"/>
<keyword evidence="2" id="KW-1185">Reference proteome</keyword>
<dbReference type="AlphaFoldDB" id="B0DVA9"/>
<dbReference type="EMBL" id="DS547138">
    <property type="protein sequence ID" value="EDR01545.1"/>
    <property type="molecule type" value="Genomic_DNA"/>
</dbReference>
<evidence type="ECO:0000313" key="1">
    <source>
        <dbReference type="EMBL" id="EDR01545.1"/>
    </source>
</evidence>
<protein>
    <submittedName>
        <fullName evidence="1">Predicted protein</fullName>
    </submittedName>
</protein>
<evidence type="ECO:0000313" key="2">
    <source>
        <dbReference type="Proteomes" id="UP000001194"/>
    </source>
</evidence>